<protein>
    <submittedName>
        <fullName evidence="4">Arginine/serine-rich protein 1</fullName>
    </submittedName>
</protein>
<reference evidence="4" key="1">
    <citation type="submission" date="2017-02" db="UniProtKB">
        <authorList>
            <consortium name="WormBaseParasite"/>
        </authorList>
    </citation>
    <scope>IDENTIFICATION</scope>
</reference>
<dbReference type="AlphaFoldDB" id="A0A0R3TIH1"/>
<sequence length="114" mass="13170">MDQEKGVASVLVLVVRILITFETKSSNLEFKRKWRRRRRKRRGKKSYRSSHRSCRHRRSPSKRRNRPPSTSRKSRLPDVGIQSSSMTPVNPLEPVSNASTDISAKKRRSSVGVI</sequence>
<dbReference type="Proteomes" id="UP000278807">
    <property type="component" value="Unassembled WGS sequence"/>
</dbReference>
<feature type="compositionally biased region" description="Basic residues" evidence="1">
    <location>
        <begin position="105"/>
        <end position="114"/>
    </location>
</feature>
<evidence type="ECO:0000313" key="2">
    <source>
        <dbReference type="EMBL" id="VDO02718.1"/>
    </source>
</evidence>
<organism evidence="4">
    <name type="scientific">Rodentolepis nana</name>
    <name type="common">Dwarf tapeworm</name>
    <name type="synonym">Hymenolepis nana</name>
    <dbReference type="NCBI Taxonomy" id="102285"/>
    <lineage>
        <taxon>Eukaryota</taxon>
        <taxon>Metazoa</taxon>
        <taxon>Spiralia</taxon>
        <taxon>Lophotrochozoa</taxon>
        <taxon>Platyhelminthes</taxon>
        <taxon>Cestoda</taxon>
        <taxon>Eucestoda</taxon>
        <taxon>Cyclophyllidea</taxon>
        <taxon>Hymenolepididae</taxon>
        <taxon>Rodentolepis</taxon>
    </lineage>
</organism>
<evidence type="ECO:0000313" key="4">
    <source>
        <dbReference type="WBParaSite" id="HNAJ_0000686201-mRNA-1"/>
    </source>
</evidence>
<feature type="compositionally biased region" description="Basic residues" evidence="1">
    <location>
        <begin position="33"/>
        <end position="66"/>
    </location>
</feature>
<reference evidence="2 3" key="2">
    <citation type="submission" date="2018-11" db="EMBL/GenBank/DDBJ databases">
        <authorList>
            <consortium name="Pathogen Informatics"/>
        </authorList>
    </citation>
    <scope>NUCLEOTIDE SEQUENCE [LARGE SCALE GENOMIC DNA]</scope>
</reference>
<feature type="region of interest" description="Disordered" evidence="1">
    <location>
        <begin position="33"/>
        <end position="114"/>
    </location>
</feature>
<evidence type="ECO:0000256" key="1">
    <source>
        <dbReference type="SAM" id="MobiDB-lite"/>
    </source>
</evidence>
<name>A0A0R3TIH1_RODNA</name>
<gene>
    <name evidence="2" type="ORF">HNAJ_LOCUS6858</name>
</gene>
<dbReference type="WBParaSite" id="HNAJ_0000686201-mRNA-1">
    <property type="protein sequence ID" value="HNAJ_0000686201-mRNA-1"/>
    <property type="gene ID" value="HNAJ_0000686201"/>
</dbReference>
<accession>A0A0R3TIH1</accession>
<dbReference type="EMBL" id="UZAE01008719">
    <property type="protein sequence ID" value="VDO02718.1"/>
    <property type="molecule type" value="Genomic_DNA"/>
</dbReference>
<keyword evidence="3" id="KW-1185">Reference proteome</keyword>
<proteinExistence type="predicted"/>
<evidence type="ECO:0000313" key="3">
    <source>
        <dbReference type="Proteomes" id="UP000278807"/>
    </source>
</evidence>